<comment type="similarity">
    <text evidence="1">Belongs to the ABC transporter superfamily. ABCG family. Eye pigment precursor importer (TC 3.A.1.204) subfamily.</text>
</comment>
<accession>A0A9Q1KPR7</accession>
<keyword evidence="3" id="KW-0547">Nucleotide-binding</keyword>
<dbReference type="InterPro" id="IPR027417">
    <property type="entry name" value="P-loop_NTPase"/>
</dbReference>
<feature type="domain" description="ABC transporter" evidence="6">
    <location>
        <begin position="22"/>
        <end position="282"/>
    </location>
</feature>
<keyword evidence="5" id="KW-1133">Transmembrane helix</keyword>
<gene>
    <name evidence="7" type="ORF">Cgig2_002805</name>
</gene>
<dbReference type="AlphaFoldDB" id="A0A9Q1KPR7"/>
<dbReference type="SUPFAM" id="SSF52540">
    <property type="entry name" value="P-loop containing nucleoside triphosphate hydrolases"/>
    <property type="match status" value="1"/>
</dbReference>
<dbReference type="InterPro" id="IPR017871">
    <property type="entry name" value="ABC_transporter-like_CS"/>
</dbReference>
<evidence type="ECO:0000256" key="5">
    <source>
        <dbReference type="SAM" id="Phobius"/>
    </source>
</evidence>
<dbReference type="GO" id="GO:0016887">
    <property type="term" value="F:ATP hydrolysis activity"/>
    <property type="evidence" value="ECO:0007669"/>
    <property type="project" value="InterPro"/>
</dbReference>
<feature type="transmembrane region" description="Helical" evidence="5">
    <location>
        <begin position="367"/>
        <end position="388"/>
    </location>
</feature>
<evidence type="ECO:0000256" key="1">
    <source>
        <dbReference type="ARBA" id="ARBA00005814"/>
    </source>
</evidence>
<dbReference type="InterPro" id="IPR003439">
    <property type="entry name" value="ABC_transporter-like_ATP-bd"/>
</dbReference>
<dbReference type="SMART" id="SM00382">
    <property type="entry name" value="AAA"/>
    <property type="match status" value="1"/>
</dbReference>
<keyword evidence="8" id="KW-1185">Reference proteome</keyword>
<protein>
    <recommendedName>
        <fullName evidence="6">ABC transporter domain-containing protein</fullName>
    </recommendedName>
</protein>
<dbReference type="InterPro" id="IPR003593">
    <property type="entry name" value="AAA+_ATPase"/>
</dbReference>
<evidence type="ECO:0000259" key="6">
    <source>
        <dbReference type="PROSITE" id="PS50893"/>
    </source>
</evidence>
<dbReference type="OrthoDB" id="66620at2759"/>
<evidence type="ECO:0000313" key="8">
    <source>
        <dbReference type="Proteomes" id="UP001153076"/>
    </source>
</evidence>
<dbReference type="Gene3D" id="3.40.50.300">
    <property type="entry name" value="P-loop containing nucleotide triphosphate hydrolases"/>
    <property type="match status" value="1"/>
</dbReference>
<dbReference type="PANTHER" id="PTHR48042">
    <property type="entry name" value="ABC TRANSPORTER G FAMILY MEMBER 11"/>
    <property type="match status" value="1"/>
</dbReference>
<name>A0A9Q1KPR7_9CARY</name>
<evidence type="ECO:0000256" key="2">
    <source>
        <dbReference type="ARBA" id="ARBA00022448"/>
    </source>
</evidence>
<reference evidence="7" key="1">
    <citation type="submission" date="2022-04" db="EMBL/GenBank/DDBJ databases">
        <title>Carnegiea gigantea Genome sequencing and assembly v2.</title>
        <authorList>
            <person name="Copetti D."/>
            <person name="Sanderson M.J."/>
            <person name="Burquez A."/>
            <person name="Wojciechowski M.F."/>
        </authorList>
    </citation>
    <scope>NUCLEOTIDE SEQUENCE</scope>
    <source>
        <strain evidence="7">SGP5-SGP5p</strain>
        <tissue evidence="7">Aerial part</tissue>
    </source>
</reference>
<dbReference type="InterPro" id="IPR052215">
    <property type="entry name" value="Plant_ABCG"/>
</dbReference>
<dbReference type="PANTHER" id="PTHR48042:SF19">
    <property type="entry name" value="OS09G0472100 PROTEIN"/>
    <property type="match status" value="1"/>
</dbReference>
<organism evidence="7 8">
    <name type="scientific">Carnegiea gigantea</name>
    <dbReference type="NCBI Taxonomy" id="171969"/>
    <lineage>
        <taxon>Eukaryota</taxon>
        <taxon>Viridiplantae</taxon>
        <taxon>Streptophyta</taxon>
        <taxon>Embryophyta</taxon>
        <taxon>Tracheophyta</taxon>
        <taxon>Spermatophyta</taxon>
        <taxon>Magnoliopsida</taxon>
        <taxon>eudicotyledons</taxon>
        <taxon>Gunneridae</taxon>
        <taxon>Pentapetalae</taxon>
        <taxon>Caryophyllales</taxon>
        <taxon>Cactineae</taxon>
        <taxon>Cactaceae</taxon>
        <taxon>Cactoideae</taxon>
        <taxon>Echinocereeae</taxon>
        <taxon>Carnegiea</taxon>
    </lineage>
</organism>
<dbReference type="PROSITE" id="PS00211">
    <property type="entry name" value="ABC_TRANSPORTER_1"/>
    <property type="match status" value="1"/>
</dbReference>
<keyword evidence="5" id="KW-0472">Membrane</keyword>
<comment type="caution">
    <text evidence="7">The sequence shown here is derived from an EMBL/GenBank/DDBJ whole genome shotgun (WGS) entry which is preliminary data.</text>
</comment>
<dbReference type="Proteomes" id="UP001153076">
    <property type="component" value="Unassembled WGS sequence"/>
</dbReference>
<feature type="transmembrane region" description="Helical" evidence="5">
    <location>
        <begin position="294"/>
        <end position="312"/>
    </location>
</feature>
<dbReference type="EMBL" id="JAKOGI010000051">
    <property type="protein sequence ID" value="KAJ8446643.1"/>
    <property type="molecule type" value="Genomic_DNA"/>
</dbReference>
<evidence type="ECO:0000256" key="4">
    <source>
        <dbReference type="ARBA" id="ARBA00022840"/>
    </source>
</evidence>
<evidence type="ECO:0000256" key="3">
    <source>
        <dbReference type="ARBA" id="ARBA00022741"/>
    </source>
</evidence>
<evidence type="ECO:0000313" key="7">
    <source>
        <dbReference type="EMBL" id="KAJ8446643.1"/>
    </source>
</evidence>
<dbReference type="Pfam" id="PF00005">
    <property type="entry name" value="ABC_tran"/>
    <property type="match status" value="1"/>
</dbReference>
<keyword evidence="5" id="KW-0812">Transmembrane</keyword>
<proteinExistence type="inferred from homology"/>
<dbReference type="GO" id="GO:0005524">
    <property type="term" value="F:ATP binding"/>
    <property type="evidence" value="ECO:0007669"/>
    <property type="project" value="UniProtKB-KW"/>
</dbReference>
<keyword evidence="4" id="KW-0067">ATP-binding</keyword>
<sequence>METVIDMAHSHENTGRSPGVLLTWKDLSVTISHGKSGQHMILNRLTGYAEPKEMLAIMGPSGCGKSTLLDALAGANTRKTGEVLITGRRQALAFGTSAVHYHSFTLLMCCLNAKNFLDRRTEAVYYSALLQLPNSMSISEKLARADMAVREMGLQDSMDKIIGGRTTRGISGGQQRRVSICMEILTRPKLLFLDEPTSCLDSTASRHVMSYITKLAQQEGTTVVASIHQPSSEFFSRNGFPCPNMRNPSDHYLKTINNDFALEGAKLEKSSQATFITQSLILTRRSFVNMYRDLGYYWLQLAIYVGTLLMSWDDILQSRTLFWVNSGFYKNEFEGLVFPKNQVGGPKMITGKEILRDMLEVQNYSKWVDFASLLGMAILYRLLFFGIITANEKLKPMIKSLMVLMDFGILHVIRVVLNEV</sequence>
<dbReference type="PROSITE" id="PS50893">
    <property type="entry name" value="ABC_TRANSPORTER_2"/>
    <property type="match status" value="1"/>
</dbReference>
<keyword evidence="2" id="KW-0813">Transport</keyword>